<gene>
    <name evidence="3" type="ORF">CLV89_101208</name>
</gene>
<organism evidence="3 4">
    <name type="scientific">Tritonibacter scottomollicae</name>
    <name type="common">Epibacterium scottomollicae</name>
    <dbReference type="NCBI Taxonomy" id="483013"/>
    <lineage>
        <taxon>Bacteria</taxon>
        <taxon>Pseudomonadati</taxon>
        <taxon>Pseudomonadota</taxon>
        <taxon>Alphaproteobacteria</taxon>
        <taxon>Rhodobacterales</taxon>
        <taxon>Paracoccaceae</taxon>
        <taxon>Tritonibacter</taxon>
    </lineage>
</organism>
<dbReference type="SUPFAM" id="SSF54593">
    <property type="entry name" value="Glyoxalase/Bleomycin resistance protein/Dihydroxybiphenyl dioxygenase"/>
    <property type="match status" value="1"/>
</dbReference>
<dbReference type="Pfam" id="PF00903">
    <property type="entry name" value="Glyoxalase"/>
    <property type="match status" value="1"/>
</dbReference>
<dbReference type="EMBL" id="PVUF01000001">
    <property type="protein sequence ID" value="PRZ49992.1"/>
    <property type="molecule type" value="Genomic_DNA"/>
</dbReference>
<evidence type="ECO:0000256" key="1">
    <source>
        <dbReference type="SAM" id="MobiDB-lite"/>
    </source>
</evidence>
<name>A0A2T1AN55_TRISK</name>
<reference evidence="3 4" key="1">
    <citation type="submission" date="2018-03" db="EMBL/GenBank/DDBJ databases">
        <title>Genomic Encyclopedia of Archaeal and Bacterial Type Strains, Phase II (KMG-II): from individual species to whole genera.</title>
        <authorList>
            <person name="Goeker M."/>
        </authorList>
    </citation>
    <scope>NUCLEOTIDE SEQUENCE [LARGE SCALE GENOMIC DNA]</scope>
    <source>
        <strain evidence="3 4">DSM 25328</strain>
    </source>
</reference>
<evidence type="ECO:0000313" key="4">
    <source>
        <dbReference type="Proteomes" id="UP000237718"/>
    </source>
</evidence>
<dbReference type="InterPro" id="IPR004360">
    <property type="entry name" value="Glyas_Fos-R_dOase_dom"/>
</dbReference>
<evidence type="ECO:0000313" key="3">
    <source>
        <dbReference type="EMBL" id="PRZ49992.1"/>
    </source>
</evidence>
<feature type="region of interest" description="Disordered" evidence="1">
    <location>
        <begin position="63"/>
        <end position="82"/>
    </location>
</feature>
<comment type="caution">
    <text evidence="3">The sequence shown here is derived from an EMBL/GenBank/DDBJ whole genome shotgun (WGS) entry which is preliminary data.</text>
</comment>
<feature type="domain" description="Glyoxalase/fosfomycin resistance/dioxygenase" evidence="2">
    <location>
        <begin position="5"/>
        <end position="59"/>
    </location>
</feature>
<dbReference type="CDD" id="cd06587">
    <property type="entry name" value="VOC"/>
    <property type="match status" value="1"/>
</dbReference>
<sequence length="82" mass="9200">MTATLEHANLCVSDPHKTAAWMEKIFGWHIRWQGPALNGGYTVHVGSKSSYLALYSPAEELTPPPKTLFHQGRIEPSGRDRR</sequence>
<dbReference type="GO" id="GO:0051213">
    <property type="term" value="F:dioxygenase activity"/>
    <property type="evidence" value="ECO:0007669"/>
    <property type="project" value="UniProtKB-KW"/>
</dbReference>
<feature type="compositionally biased region" description="Basic and acidic residues" evidence="1">
    <location>
        <begin position="72"/>
        <end position="82"/>
    </location>
</feature>
<evidence type="ECO:0000259" key="2">
    <source>
        <dbReference type="Pfam" id="PF00903"/>
    </source>
</evidence>
<accession>A0A2T1AN55</accession>
<proteinExistence type="predicted"/>
<keyword evidence="3" id="KW-0223">Dioxygenase</keyword>
<dbReference type="InterPro" id="IPR029068">
    <property type="entry name" value="Glyas_Bleomycin-R_OHBP_Dase"/>
</dbReference>
<keyword evidence="3" id="KW-0560">Oxidoreductase</keyword>
<dbReference type="Proteomes" id="UP000237718">
    <property type="component" value="Unassembled WGS sequence"/>
</dbReference>
<dbReference type="AlphaFoldDB" id="A0A2T1AN55"/>
<dbReference type="Gene3D" id="3.10.180.10">
    <property type="entry name" value="2,3-Dihydroxybiphenyl 1,2-Dioxygenase, domain 1"/>
    <property type="match status" value="1"/>
</dbReference>
<protein>
    <submittedName>
        <fullName evidence="3">Glyoxalase/bleomycin resistance protein/dioxygenase superfamily protein</fullName>
    </submittedName>
</protein>